<protein>
    <submittedName>
        <fullName evidence="7">Ion transport protein</fullName>
    </submittedName>
</protein>
<dbReference type="Pfam" id="PF00520">
    <property type="entry name" value="Ion_trans"/>
    <property type="match status" value="1"/>
</dbReference>
<evidence type="ECO:0000256" key="1">
    <source>
        <dbReference type="ARBA" id="ARBA00004141"/>
    </source>
</evidence>
<organism evidence="7 8">
    <name type="scientific">Deinococcus aerius</name>
    <dbReference type="NCBI Taxonomy" id="200253"/>
    <lineage>
        <taxon>Bacteria</taxon>
        <taxon>Thermotogati</taxon>
        <taxon>Deinococcota</taxon>
        <taxon>Deinococci</taxon>
        <taxon>Deinococcales</taxon>
        <taxon>Deinococcaceae</taxon>
        <taxon>Deinococcus</taxon>
    </lineage>
</organism>
<keyword evidence="3 5" id="KW-1133">Transmembrane helix</keyword>
<dbReference type="Gene3D" id="1.10.287.70">
    <property type="match status" value="1"/>
</dbReference>
<evidence type="ECO:0000256" key="4">
    <source>
        <dbReference type="ARBA" id="ARBA00023136"/>
    </source>
</evidence>
<dbReference type="AlphaFoldDB" id="A0A2I9D0J5"/>
<keyword evidence="8" id="KW-1185">Reference proteome</keyword>
<reference evidence="8" key="1">
    <citation type="submission" date="2018-01" db="EMBL/GenBank/DDBJ databases">
        <title>Draft Genome Sequence of the Radioresistant Bacterium Deinococcus aerius TR0125, Isolated from the Higher Atmosphere above Japan.</title>
        <authorList>
            <person name="Satoh K."/>
            <person name="Arai H."/>
            <person name="Sanzen T."/>
            <person name="Kawaguchi Y."/>
            <person name="Hayashi H."/>
            <person name="Yokobori S."/>
            <person name="Yamagishi A."/>
            <person name="Oono Y."/>
            <person name="Narumi I."/>
        </authorList>
    </citation>
    <scope>NUCLEOTIDE SEQUENCE [LARGE SCALE GENOMIC DNA]</scope>
    <source>
        <strain evidence="8">TR0125</strain>
    </source>
</reference>
<dbReference type="EMBL" id="BFAG01000022">
    <property type="protein sequence ID" value="GBF08064.1"/>
    <property type="molecule type" value="Genomic_DNA"/>
</dbReference>
<gene>
    <name evidence="7" type="ORF">DAERI_220007</name>
</gene>
<dbReference type="GO" id="GO:0016020">
    <property type="term" value="C:membrane"/>
    <property type="evidence" value="ECO:0007669"/>
    <property type="project" value="UniProtKB-SubCell"/>
</dbReference>
<keyword evidence="2 5" id="KW-0812">Transmembrane</keyword>
<evidence type="ECO:0000256" key="5">
    <source>
        <dbReference type="SAM" id="Phobius"/>
    </source>
</evidence>
<evidence type="ECO:0000313" key="7">
    <source>
        <dbReference type="EMBL" id="GBF08064.1"/>
    </source>
</evidence>
<evidence type="ECO:0000256" key="3">
    <source>
        <dbReference type="ARBA" id="ARBA00022989"/>
    </source>
</evidence>
<feature type="transmembrane region" description="Helical" evidence="5">
    <location>
        <begin position="155"/>
        <end position="174"/>
    </location>
</feature>
<evidence type="ECO:0000313" key="8">
    <source>
        <dbReference type="Proteomes" id="UP000236569"/>
    </source>
</evidence>
<comment type="subcellular location">
    <subcellularLocation>
        <location evidence="1">Membrane</location>
        <topology evidence="1">Multi-pass membrane protein</topology>
    </subcellularLocation>
</comment>
<feature type="transmembrane region" description="Helical" evidence="5">
    <location>
        <begin position="194"/>
        <end position="211"/>
    </location>
</feature>
<feature type="transmembrane region" description="Helical" evidence="5">
    <location>
        <begin position="68"/>
        <end position="87"/>
    </location>
</feature>
<dbReference type="InterPro" id="IPR027359">
    <property type="entry name" value="Volt_channel_dom_sf"/>
</dbReference>
<dbReference type="Proteomes" id="UP000236569">
    <property type="component" value="Unassembled WGS sequence"/>
</dbReference>
<accession>A0A2I9D0J5</accession>
<comment type="caution">
    <text evidence="7">The sequence shown here is derived from an EMBL/GenBank/DDBJ whole genome shotgun (WGS) entry which is preliminary data.</text>
</comment>
<proteinExistence type="predicted"/>
<dbReference type="Gene3D" id="1.20.120.350">
    <property type="entry name" value="Voltage-gated potassium channels. Chain C"/>
    <property type="match status" value="1"/>
</dbReference>
<sequence>MAPPRHAQADTVAPMSQRPEAENLHRERLELLRHLDRLTDGPMTVLGFVWLGLLVLDLTRGLTPGLQFLSNVIWVLFVLDFLLSFTVAPDKRAYLRSNWLTLVSLLLPALRVLRAIRALRALRLLRATRSLNLVRLLTSLNRGFRAAGRAVRRRGVGYVALLTLLVALVGAAGMLAFEDVPPARESGLTGYVPWLWWTAMVLVTMGSDYFPKTAEGRFLTWLLALYGFAVFGYITASVASFFVGRDQDAEGGEGEVTNAALRRELSALRQEVAALRAALPKREGEEGEP</sequence>
<name>A0A2I9D0J5_9DEIO</name>
<keyword evidence="4 5" id="KW-0472">Membrane</keyword>
<dbReference type="SUPFAM" id="SSF81324">
    <property type="entry name" value="Voltage-gated potassium channels"/>
    <property type="match status" value="1"/>
</dbReference>
<feature type="transmembrane region" description="Helical" evidence="5">
    <location>
        <begin position="218"/>
        <end position="243"/>
    </location>
</feature>
<evidence type="ECO:0000259" key="6">
    <source>
        <dbReference type="Pfam" id="PF00520"/>
    </source>
</evidence>
<feature type="domain" description="Ion transport" evidence="6">
    <location>
        <begin position="64"/>
        <end position="244"/>
    </location>
</feature>
<dbReference type="GO" id="GO:0005216">
    <property type="term" value="F:monoatomic ion channel activity"/>
    <property type="evidence" value="ECO:0007669"/>
    <property type="project" value="InterPro"/>
</dbReference>
<dbReference type="InterPro" id="IPR005821">
    <property type="entry name" value="Ion_trans_dom"/>
</dbReference>
<evidence type="ECO:0000256" key="2">
    <source>
        <dbReference type="ARBA" id="ARBA00022692"/>
    </source>
</evidence>